<evidence type="ECO:0000313" key="5">
    <source>
        <dbReference type="Proteomes" id="UP000184085"/>
    </source>
</evidence>
<sequence>MALLYISLPDRAAVWQPIFDAAGVPMIIGEEAVLDPAEVTYIACWQPPVDLSIYPNLKAVICVAAGVDHMPPMPEGVVLTRTIASSIAPMVRDWVVMATLMLHRQMPAYIEQAKTGTWKSQGIQSSQSRRVGIMGMGRIGALTAQTLSSLGFDVAGWSRSGTHVDSIDVYGAEDLPAFLQRTDLLVCLLPLTKETRGILGQDAFNQLPAGAMLVHAGRGGQLDMKALKSALDSGQIHSVMMDVTNPEPLPADHWAWTDPRVIITPHVGSVTDYAEGAEHALNVIRALRSGEDIPGLVDQSRGY</sequence>
<name>A0A1M4N2S1_9RHOB</name>
<dbReference type="EMBL" id="FMJB01000046">
    <property type="protein sequence ID" value="SCM67356.1"/>
    <property type="molecule type" value="Genomic_DNA"/>
</dbReference>
<dbReference type="RefSeq" id="WP_072705997.1">
    <property type="nucleotide sequence ID" value="NZ_FMJB01000046.1"/>
</dbReference>
<dbReference type="Proteomes" id="UP000184085">
    <property type="component" value="Unassembled WGS sequence"/>
</dbReference>
<dbReference type="AlphaFoldDB" id="A0A1M4N2S1"/>
<keyword evidence="5" id="KW-1185">Reference proteome</keyword>
<evidence type="ECO:0000256" key="2">
    <source>
        <dbReference type="ARBA" id="ARBA00023027"/>
    </source>
</evidence>
<gene>
    <name evidence="4" type="ORF">KARMA_1554</name>
</gene>
<dbReference type="InterPro" id="IPR006140">
    <property type="entry name" value="D-isomer_DH_NAD-bd"/>
</dbReference>
<dbReference type="SUPFAM" id="SSF51735">
    <property type="entry name" value="NAD(P)-binding Rossmann-fold domains"/>
    <property type="match status" value="1"/>
</dbReference>
<dbReference type="Gene3D" id="3.40.50.720">
    <property type="entry name" value="NAD(P)-binding Rossmann-like Domain"/>
    <property type="match status" value="2"/>
</dbReference>
<evidence type="ECO:0000313" key="4">
    <source>
        <dbReference type="EMBL" id="SCM67356.1"/>
    </source>
</evidence>
<feature type="domain" description="D-isomer specific 2-hydroxyacid dehydrogenase NAD-binding" evidence="3">
    <location>
        <begin position="97"/>
        <end position="268"/>
    </location>
</feature>
<reference evidence="5" key="1">
    <citation type="submission" date="2016-09" db="EMBL/GenBank/DDBJ databases">
        <authorList>
            <person name="Wibberg D."/>
        </authorList>
    </citation>
    <scope>NUCLEOTIDE SEQUENCE [LARGE SCALE GENOMIC DNA]</scope>
</reference>
<evidence type="ECO:0000256" key="1">
    <source>
        <dbReference type="ARBA" id="ARBA00023002"/>
    </source>
</evidence>
<keyword evidence="2" id="KW-0520">NAD</keyword>
<evidence type="ECO:0000259" key="3">
    <source>
        <dbReference type="Pfam" id="PF02826"/>
    </source>
</evidence>
<dbReference type="PANTHER" id="PTHR43333:SF1">
    <property type="entry name" value="D-ISOMER SPECIFIC 2-HYDROXYACID DEHYDROGENASE NAD-BINDING DOMAIN-CONTAINING PROTEIN"/>
    <property type="match status" value="1"/>
</dbReference>
<keyword evidence="1" id="KW-0560">Oxidoreductase</keyword>
<organism evidence="4 5">
    <name type="scientific">Donghicola eburneus</name>
    <dbReference type="NCBI Taxonomy" id="393278"/>
    <lineage>
        <taxon>Bacteria</taxon>
        <taxon>Pseudomonadati</taxon>
        <taxon>Pseudomonadota</taxon>
        <taxon>Alphaproteobacteria</taxon>
        <taxon>Rhodobacterales</taxon>
        <taxon>Roseobacteraceae</taxon>
        <taxon>Donghicola</taxon>
    </lineage>
</organism>
<dbReference type="CDD" id="cd12164">
    <property type="entry name" value="GDH_like_2"/>
    <property type="match status" value="1"/>
</dbReference>
<dbReference type="GO" id="GO:0016491">
    <property type="term" value="F:oxidoreductase activity"/>
    <property type="evidence" value="ECO:0007669"/>
    <property type="project" value="UniProtKB-KW"/>
</dbReference>
<accession>A0A1M4N2S1</accession>
<protein>
    <submittedName>
        <fullName evidence="4">Putative 3-phosphoglycerate dehydrogenase</fullName>
    </submittedName>
</protein>
<dbReference type="InterPro" id="IPR036291">
    <property type="entry name" value="NAD(P)-bd_dom_sf"/>
</dbReference>
<dbReference type="SUPFAM" id="SSF52283">
    <property type="entry name" value="Formate/glycerate dehydrogenase catalytic domain-like"/>
    <property type="match status" value="1"/>
</dbReference>
<proteinExistence type="predicted"/>
<dbReference type="Pfam" id="PF02826">
    <property type="entry name" value="2-Hacid_dh_C"/>
    <property type="match status" value="1"/>
</dbReference>
<dbReference type="GO" id="GO:0051287">
    <property type="term" value="F:NAD binding"/>
    <property type="evidence" value="ECO:0007669"/>
    <property type="project" value="InterPro"/>
</dbReference>
<dbReference type="PANTHER" id="PTHR43333">
    <property type="entry name" value="2-HACID_DH_C DOMAIN-CONTAINING PROTEIN"/>
    <property type="match status" value="1"/>
</dbReference>